<reference evidence="2" key="1">
    <citation type="journal article" date="2013" name="Nature">
        <title>Draft genome of the wheat A-genome progenitor Triticum urartu.</title>
        <authorList>
            <person name="Ling H.Q."/>
            <person name="Zhao S."/>
            <person name="Liu D."/>
            <person name="Wang J."/>
            <person name="Sun H."/>
            <person name="Zhang C."/>
            <person name="Fan H."/>
            <person name="Li D."/>
            <person name="Dong L."/>
            <person name="Tao Y."/>
            <person name="Gao C."/>
            <person name="Wu H."/>
            <person name="Li Y."/>
            <person name="Cui Y."/>
            <person name="Guo X."/>
            <person name="Zheng S."/>
            <person name="Wang B."/>
            <person name="Yu K."/>
            <person name="Liang Q."/>
            <person name="Yang W."/>
            <person name="Lou X."/>
            <person name="Chen J."/>
            <person name="Feng M."/>
            <person name="Jian J."/>
            <person name="Zhang X."/>
            <person name="Luo G."/>
            <person name="Jiang Y."/>
            <person name="Liu J."/>
            <person name="Wang Z."/>
            <person name="Sha Y."/>
            <person name="Zhang B."/>
            <person name="Wu H."/>
            <person name="Tang D."/>
            <person name="Shen Q."/>
            <person name="Xue P."/>
            <person name="Zou S."/>
            <person name="Wang X."/>
            <person name="Liu X."/>
            <person name="Wang F."/>
            <person name="Yang Y."/>
            <person name="An X."/>
            <person name="Dong Z."/>
            <person name="Zhang K."/>
            <person name="Zhang X."/>
            <person name="Luo M.C."/>
            <person name="Dvorak J."/>
            <person name="Tong Y."/>
            <person name="Wang J."/>
            <person name="Yang H."/>
            <person name="Li Z."/>
            <person name="Wang D."/>
            <person name="Zhang A."/>
            <person name="Wang J."/>
        </authorList>
    </citation>
    <scope>NUCLEOTIDE SEQUENCE</scope>
</reference>
<feature type="compositionally biased region" description="Pro residues" evidence="1">
    <location>
        <begin position="211"/>
        <end position="220"/>
    </location>
</feature>
<protein>
    <submittedName>
        <fullName evidence="2">Uncharacterized protein</fullName>
    </submittedName>
</protein>
<feature type="compositionally biased region" description="Low complexity" evidence="1">
    <location>
        <begin position="188"/>
        <end position="210"/>
    </location>
</feature>
<feature type="compositionally biased region" description="Pro residues" evidence="1">
    <location>
        <begin position="145"/>
        <end position="159"/>
    </location>
</feature>
<gene>
    <name evidence="2" type="ORF">TRIUR3_25567</name>
</gene>
<sequence length="324" mass="33794">MDEGTHRCCQHRACIDEDLHKLYAMLEESERPAEKDSTMVAVSINMEPMSPAVVGVDEVVGVDDGDAGDGPVMDKEEGGGGRRLRGSNPIARPPPQPRRHGLLLVVAALVLCAAQSPISQPLSAGAPIASPLLRLDADSLNPLSSPNPLPPSDLNPPPSLSLSPHSPTQSTAVLYPVPSPFRRARYEPSAGGSAAGATRASPPRAVSPPSTTAPPPPLSRPPSRASPDSSLDRDDLDPNPAVATTEALAKVDLSNDPDATATAKSGSSKPRQAARGGGCDVGKSLSYLYRACRIATLAVKHIDIAISILSRFMEPKKLASLAEF</sequence>
<feature type="region of interest" description="Disordered" evidence="1">
    <location>
        <begin position="64"/>
        <end position="97"/>
    </location>
</feature>
<organism evidence="2">
    <name type="scientific">Triticum urartu</name>
    <name type="common">Red wild einkorn</name>
    <name type="synonym">Crithodium urartu</name>
    <dbReference type="NCBI Taxonomy" id="4572"/>
    <lineage>
        <taxon>Eukaryota</taxon>
        <taxon>Viridiplantae</taxon>
        <taxon>Streptophyta</taxon>
        <taxon>Embryophyta</taxon>
        <taxon>Tracheophyta</taxon>
        <taxon>Spermatophyta</taxon>
        <taxon>Magnoliopsida</taxon>
        <taxon>Liliopsida</taxon>
        <taxon>Poales</taxon>
        <taxon>Poaceae</taxon>
        <taxon>BOP clade</taxon>
        <taxon>Pooideae</taxon>
        <taxon>Triticodae</taxon>
        <taxon>Triticeae</taxon>
        <taxon>Triticinae</taxon>
        <taxon>Triticum</taxon>
    </lineage>
</organism>
<accession>M8AJA1</accession>
<dbReference type="EMBL" id="KD103681">
    <property type="protein sequence ID" value="EMS60879.1"/>
    <property type="molecule type" value="Genomic_DNA"/>
</dbReference>
<evidence type="ECO:0000256" key="1">
    <source>
        <dbReference type="SAM" id="MobiDB-lite"/>
    </source>
</evidence>
<feature type="region of interest" description="Disordered" evidence="1">
    <location>
        <begin position="139"/>
        <end position="278"/>
    </location>
</feature>
<proteinExistence type="predicted"/>
<evidence type="ECO:0000313" key="2">
    <source>
        <dbReference type="EMBL" id="EMS60879.1"/>
    </source>
</evidence>
<dbReference type="AlphaFoldDB" id="M8AJA1"/>
<name>M8AJA1_TRIUA</name>